<feature type="signal peptide" evidence="7">
    <location>
        <begin position="1"/>
        <end position="28"/>
    </location>
</feature>
<accession>A0A1L3GQA2</accession>
<proteinExistence type="inferred from homology"/>
<name>A0A1L3GQA2_9BACT</name>
<feature type="binding site" evidence="6">
    <location>
        <position position="177"/>
    </location>
    <ligand>
        <name>molybdate</name>
        <dbReference type="ChEBI" id="CHEBI:36264"/>
    </ligand>
</feature>
<dbReference type="NCBIfam" id="TIGR01256">
    <property type="entry name" value="modA"/>
    <property type="match status" value="1"/>
</dbReference>
<dbReference type="SUPFAM" id="SSF53850">
    <property type="entry name" value="Periplasmic binding protein-like II"/>
    <property type="match status" value="1"/>
</dbReference>
<dbReference type="OrthoDB" id="9785015at2"/>
<dbReference type="GO" id="GO:1901359">
    <property type="term" value="F:tungstate binding"/>
    <property type="evidence" value="ECO:0007669"/>
    <property type="project" value="UniProtKB-ARBA"/>
</dbReference>
<gene>
    <name evidence="8" type="ORF">A7E78_09450</name>
</gene>
<dbReference type="GO" id="GO:0030973">
    <property type="term" value="F:molybdate ion binding"/>
    <property type="evidence" value="ECO:0007669"/>
    <property type="project" value="UniProtKB-ARBA"/>
</dbReference>
<feature type="binding site" evidence="6">
    <location>
        <position position="41"/>
    </location>
    <ligand>
        <name>molybdate</name>
        <dbReference type="ChEBI" id="CHEBI:36264"/>
    </ligand>
</feature>
<evidence type="ECO:0000313" key="8">
    <source>
        <dbReference type="EMBL" id="APG28040.1"/>
    </source>
</evidence>
<dbReference type="Proteomes" id="UP000182517">
    <property type="component" value="Chromosome"/>
</dbReference>
<feature type="binding site" evidence="6">
    <location>
        <position position="150"/>
    </location>
    <ligand>
        <name>molybdate</name>
        <dbReference type="ChEBI" id="CHEBI:36264"/>
    </ligand>
</feature>
<evidence type="ECO:0000256" key="7">
    <source>
        <dbReference type="SAM" id="SignalP"/>
    </source>
</evidence>
<dbReference type="InterPro" id="IPR041879">
    <property type="entry name" value="YvgL-like_PBP2"/>
</dbReference>
<evidence type="ECO:0000256" key="5">
    <source>
        <dbReference type="ARBA" id="ARBA00062515"/>
    </source>
</evidence>
<dbReference type="Pfam" id="PF13531">
    <property type="entry name" value="SBP_bac_11"/>
    <property type="match status" value="1"/>
</dbReference>
<keyword evidence="9" id="KW-1185">Reference proteome</keyword>
<evidence type="ECO:0000256" key="6">
    <source>
        <dbReference type="PIRSR" id="PIRSR004846-1"/>
    </source>
</evidence>
<dbReference type="PANTHER" id="PTHR30632:SF0">
    <property type="entry name" value="SULFATE-BINDING PROTEIN"/>
    <property type="match status" value="1"/>
</dbReference>
<feature type="chain" id="PRO_5011978543" evidence="7">
    <location>
        <begin position="29"/>
        <end position="269"/>
    </location>
</feature>
<feature type="binding site" evidence="6">
    <location>
        <position position="195"/>
    </location>
    <ligand>
        <name>molybdate</name>
        <dbReference type="ChEBI" id="CHEBI:36264"/>
    </ligand>
</feature>
<comment type="similarity">
    <text evidence="1">Belongs to the bacterial solute-binding protein ModA family.</text>
</comment>
<dbReference type="PIRSF" id="PIRSF004846">
    <property type="entry name" value="ModA"/>
    <property type="match status" value="1"/>
</dbReference>
<dbReference type="RefSeq" id="WP_072284000.1">
    <property type="nucleotide sequence ID" value="NZ_CP015519.1"/>
</dbReference>
<dbReference type="InterPro" id="IPR005950">
    <property type="entry name" value="ModA"/>
</dbReference>
<dbReference type="AlphaFoldDB" id="A0A1L3GQA2"/>
<keyword evidence="3 6" id="KW-0479">Metal-binding</keyword>
<reference evidence="8 9" key="1">
    <citation type="journal article" date="2017" name="Genome Announc.">
        <title>Complete Genome Sequences of Two Acetylene-Fermenting Pelobacter acetylenicus Strains.</title>
        <authorList>
            <person name="Sutton J.M."/>
            <person name="Baesman S.M."/>
            <person name="Fierst J.L."/>
            <person name="Poret-Peterson A.T."/>
            <person name="Oremland R.S."/>
            <person name="Dunlap D.S."/>
            <person name="Akob D.M."/>
        </authorList>
    </citation>
    <scope>NUCLEOTIDE SEQUENCE [LARGE SCALE GENOMIC DNA]</scope>
    <source>
        <strain evidence="8 9">SFB93</strain>
    </source>
</reference>
<dbReference type="GO" id="GO:0046872">
    <property type="term" value="F:metal ion binding"/>
    <property type="evidence" value="ECO:0007669"/>
    <property type="project" value="UniProtKB-KW"/>
</dbReference>
<sequence length="269" mass="29409">MKYLTTRCFCSLLLLPLMLALLPCTATAGNRTPLPICAAMSLKDAVTALQQIYEERHPEIGLEINFASSGALQKQIEQGAPSEVFLSAGQKQMNALEVQGLIVKESRCDLLGNTLVLVVAKEKQQQIKDFGDLQEHADSFAIGHPESVPAGRYGKQTLVSLELWRPLEKRLVLAKNVRAVLAYVDSGNADAGLVYRTDTLKLRSAMIAAEAPVKSHAPIIYPAALIAEGKHPAEARQFLEFLKSVEAGEIFARYRFLPLQSQVISGQPD</sequence>
<dbReference type="FunFam" id="3.40.190.10:FF:000035">
    <property type="entry name" value="Molybdate ABC transporter substrate-binding protein"/>
    <property type="match status" value="1"/>
</dbReference>
<keyword evidence="2 6" id="KW-0500">Molybdenum</keyword>
<organism evidence="8 9">
    <name type="scientific">Syntrophotalea acetylenivorans</name>
    <dbReference type="NCBI Taxonomy" id="1842532"/>
    <lineage>
        <taxon>Bacteria</taxon>
        <taxon>Pseudomonadati</taxon>
        <taxon>Thermodesulfobacteriota</taxon>
        <taxon>Desulfuromonadia</taxon>
        <taxon>Desulfuromonadales</taxon>
        <taxon>Syntrophotaleaceae</taxon>
        <taxon>Syntrophotalea</taxon>
    </lineage>
</organism>
<dbReference type="CDD" id="cd13537">
    <property type="entry name" value="PBP2_YvgL_like"/>
    <property type="match status" value="1"/>
</dbReference>
<dbReference type="EMBL" id="CP015519">
    <property type="protein sequence ID" value="APG28040.1"/>
    <property type="molecule type" value="Genomic_DNA"/>
</dbReference>
<feature type="binding site" evidence="6">
    <location>
        <position position="69"/>
    </location>
    <ligand>
        <name>molybdate</name>
        <dbReference type="ChEBI" id="CHEBI:36264"/>
    </ligand>
</feature>
<evidence type="ECO:0000256" key="1">
    <source>
        <dbReference type="ARBA" id="ARBA00009175"/>
    </source>
</evidence>
<evidence type="ECO:0000256" key="2">
    <source>
        <dbReference type="ARBA" id="ARBA00022505"/>
    </source>
</evidence>
<evidence type="ECO:0000256" key="3">
    <source>
        <dbReference type="ARBA" id="ARBA00022723"/>
    </source>
</evidence>
<evidence type="ECO:0000256" key="4">
    <source>
        <dbReference type="ARBA" id="ARBA00022729"/>
    </source>
</evidence>
<dbReference type="KEGG" id="pef:A7E78_09450"/>
<dbReference type="InterPro" id="IPR050682">
    <property type="entry name" value="ModA/WtpA"/>
</dbReference>
<keyword evidence="4 7" id="KW-0732">Signal</keyword>
<dbReference type="STRING" id="1842532.A7E78_09450"/>
<protein>
    <submittedName>
        <fullName evidence="8">Molybdate ABC transporter substrate-binding protein</fullName>
    </submittedName>
</protein>
<dbReference type="Gene3D" id="3.40.190.10">
    <property type="entry name" value="Periplasmic binding protein-like II"/>
    <property type="match status" value="2"/>
</dbReference>
<comment type="subunit">
    <text evidence="5">The complex is composed of two ATP-binding proteins (ModC), two transmembrane proteins (ModB) and a solute-binding protein (ModA).</text>
</comment>
<dbReference type="PANTHER" id="PTHR30632">
    <property type="entry name" value="MOLYBDATE-BINDING PERIPLASMIC PROTEIN"/>
    <property type="match status" value="1"/>
</dbReference>
<dbReference type="GO" id="GO:0015689">
    <property type="term" value="P:molybdate ion transport"/>
    <property type="evidence" value="ECO:0007669"/>
    <property type="project" value="InterPro"/>
</dbReference>
<evidence type="ECO:0000313" key="9">
    <source>
        <dbReference type="Proteomes" id="UP000182517"/>
    </source>
</evidence>